<evidence type="ECO:0000313" key="2">
    <source>
        <dbReference type="Proteomes" id="UP001151760"/>
    </source>
</evidence>
<protein>
    <submittedName>
        <fullName evidence="1">Uncharacterized protein</fullName>
    </submittedName>
</protein>
<organism evidence="1 2">
    <name type="scientific">Tanacetum coccineum</name>
    <dbReference type="NCBI Taxonomy" id="301880"/>
    <lineage>
        <taxon>Eukaryota</taxon>
        <taxon>Viridiplantae</taxon>
        <taxon>Streptophyta</taxon>
        <taxon>Embryophyta</taxon>
        <taxon>Tracheophyta</taxon>
        <taxon>Spermatophyta</taxon>
        <taxon>Magnoliopsida</taxon>
        <taxon>eudicotyledons</taxon>
        <taxon>Gunneridae</taxon>
        <taxon>Pentapetalae</taxon>
        <taxon>asterids</taxon>
        <taxon>campanulids</taxon>
        <taxon>Asterales</taxon>
        <taxon>Asteraceae</taxon>
        <taxon>Asteroideae</taxon>
        <taxon>Anthemideae</taxon>
        <taxon>Anthemidinae</taxon>
        <taxon>Tanacetum</taxon>
    </lineage>
</organism>
<sequence>MGSSALKKIARVQEGVKGFHGSKGEFMIARGGSGNLEGPEGALELWGWVWGWYGASEDEGGVEGGGRVVGVGGR</sequence>
<reference evidence="1" key="1">
    <citation type="journal article" date="2022" name="Int. J. Mol. Sci.">
        <title>Draft Genome of Tanacetum Coccineum: Genomic Comparison of Closely Related Tanacetum-Family Plants.</title>
        <authorList>
            <person name="Yamashiro T."/>
            <person name="Shiraishi A."/>
            <person name="Nakayama K."/>
            <person name="Satake H."/>
        </authorList>
    </citation>
    <scope>NUCLEOTIDE SEQUENCE</scope>
</reference>
<dbReference type="Proteomes" id="UP001151760">
    <property type="component" value="Unassembled WGS sequence"/>
</dbReference>
<evidence type="ECO:0000313" key="1">
    <source>
        <dbReference type="EMBL" id="GJS51358.1"/>
    </source>
</evidence>
<keyword evidence="2" id="KW-1185">Reference proteome</keyword>
<dbReference type="EMBL" id="BQNB010008580">
    <property type="protein sequence ID" value="GJS51358.1"/>
    <property type="molecule type" value="Genomic_DNA"/>
</dbReference>
<proteinExistence type="predicted"/>
<comment type="caution">
    <text evidence="1">The sequence shown here is derived from an EMBL/GenBank/DDBJ whole genome shotgun (WGS) entry which is preliminary data.</text>
</comment>
<accession>A0ABQ4WET4</accession>
<gene>
    <name evidence="1" type="ORF">Tco_0624720</name>
</gene>
<name>A0ABQ4WET4_9ASTR</name>
<reference evidence="1" key="2">
    <citation type="submission" date="2022-01" db="EMBL/GenBank/DDBJ databases">
        <authorList>
            <person name="Yamashiro T."/>
            <person name="Shiraishi A."/>
            <person name="Satake H."/>
            <person name="Nakayama K."/>
        </authorList>
    </citation>
    <scope>NUCLEOTIDE SEQUENCE</scope>
</reference>